<dbReference type="Proteomes" id="UP000249482">
    <property type="component" value="Unassembled WGS sequence"/>
</dbReference>
<dbReference type="EMBL" id="QKWZ01001082">
    <property type="protein sequence ID" value="PZT60746.1"/>
    <property type="molecule type" value="Genomic_DNA"/>
</dbReference>
<evidence type="ECO:0000313" key="2">
    <source>
        <dbReference type="Proteomes" id="UP000249482"/>
    </source>
</evidence>
<evidence type="ECO:0000313" key="1">
    <source>
        <dbReference type="EMBL" id="PZT60746.1"/>
    </source>
</evidence>
<feature type="non-terminal residue" evidence="1">
    <location>
        <position position="50"/>
    </location>
</feature>
<proteinExistence type="predicted"/>
<accession>A0A2W6PS62</accession>
<organism evidence="1 2">
    <name type="scientific">Escherichia coli</name>
    <dbReference type="NCBI Taxonomy" id="562"/>
    <lineage>
        <taxon>Bacteria</taxon>
        <taxon>Pseudomonadati</taxon>
        <taxon>Pseudomonadota</taxon>
        <taxon>Gammaproteobacteria</taxon>
        <taxon>Enterobacterales</taxon>
        <taxon>Enterobacteriaceae</taxon>
        <taxon>Escherichia</taxon>
    </lineage>
</organism>
<dbReference type="AlphaFoldDB" id="A0A2W6PS62"/>
<name>A0A2W6PS62_ECOLX</name>
<comment type="caution">
    <text evidence="1">The sequence shown here is derived from an EMBL/GenBank/DDBJ whole genome shotgun (WGS) entry which is preliminary data.</text>
</comment>
<reference evidence="1 2" key="1">
    <citation type="submission" date="2018-06" db="EMBL/GenBank/DDBJ databases">
        <title>Draft genome sequence of mcr-1-harboring Escherichia coli isolated from wound infection of a hospitalized patient, in Bolivia.</title>
        <authorList>
            <person name="Munoz M.E."/>
            <person name="Moura Q."/>
            <person name="Ventura P.R.M."/>
            <person name="Bustos L.R."/>
            <person name="Ovando B.G."/>
            <person name="Terrazas D.I.V."/>
            <person name="Yarhui N.B."/>
            <person name="Cerdeira L."/>
            <person name="Lincopan N."/>
        </authorList>
    </citation>
    <scope>NUCLEOTIDE SEQUENCE [LARGE SCALE GENOMIC DNA]</scope>
    <source>
        <strain evidence="1 2">EcMLT</strain>
    </source>
</reference>
<gene>
    <name evidence="1" type="ORF">DNQ45_28340</name>
</gene>
<protein>
    <submittedName>
        <fullName evidence="1">Transporter</fullName>
    </submittedName>
</protein>
<sequence>MARFQFKNRKNNGLIFLISFMVMGEATIAAPLPQWANAPAVTPVSQLSLQ</sequence>